<dbReference type="Pfam" id="PF01944">
    <property type="entry name" value="SpoIIM"/>
    <property type="match status" value="1"/>
</dbReference>
<feature type="transmembrane region" description="Helical" evidence="1">
    <location>
        <begin position="389"/>
        <end position="418"/>
    </location>
</feature>
<dbReference type="EMBL" id="WUYX01000023">
    <property type="protein sequence ID" value="MXV61680.1"/>
    <property type="molecule type" value="Genomic_DNA"/>
</dbReference>
<feature type="transmembrane region" description="Helical" evidence="1">
    <location>
        <begin position="480"/>
        <end position="505"/>
    </location>
</feature>
<feature type="transmembrane region" description="Helical" evidence="1">
    <location>
        <begin position="156"/>
        <end position="183"/>
    </location>
</feature>
<keyword evidence="3" id="KW-1185">Reference proteome</keyword>
<feature type="transmembrane region" description="Helical" evidence="1">
    <location>
        <begin position="21"/>
        <end position="50"/>
    </location>
</feature>
<keyword evidence="1" id="KW-0472">Membrane</keyword>
<accession>A0A6B0VJG0</accession>
<reference evidence="2 3" key="1">
    <citation type="submission" date="2020-01" db="EMBL/GenBank/DDBJ databases">
        <title>Natronorubrum sp. JWXQ-INN 674 isolated from Inner Mongolia Autonomous Region of China.</title>
        <authorList>
            <person name="Xue Q."/>
        </authorList>
    </citation>
    <scope>NUCLEOTIDE SEQUENCE [LARGE SCALE GENOMIC DNA]</scope>
    <source>
        <strain evidence="2 3">JWXQ-INN-674</strain>
    </source>
</reference>
<sequence>MRLSDTVRAAVAVLRRRPSDLLPWYLLGAAVPAIARVIPFLAIAVGFVYLEVTGRLATIQDHLTGMDTEPPDPNADPDAFEEWASGFDPIVEQLFTLELVALLLLTIGATVLVGVVLSAVVAAGQLTACAARLRDERGLTTGIAGIRRYWLRFLGLYLLEFLLWMAILLTIGMGAALVGGLAVVATGSALVAILVALVAGLFAVAAVAVIRALFAFAPVAVVVDDATAVGSLSNVVAFVRARPIGAAFYYVVAVGTTLAISVVSGVFVLVDVMAFTSLLTVLLVFPALDLLKTALYSGYRGRLAPPAMPDRSLRRQFRDGVGRGWAEMTSFVRATLSTHAVVVALALASFWVGWEVAEPLAGTLETSISARLEGHIPPAAALEFFGNNWMVAITTAFSGIALVLPAIASLLFNGVFMGVYARTEAAPMELLAFVIPHGIFEIPAIFIATAVGIWLGLVGWRTYRGRMSRTAFADALERAFWVLVGVGLLLAVAAFVEGFISPYYFRLFL</sequence>
<dbReference type="PANTHER" id="PTHR35337:SF1">
    <property type="entry name" value="SLR1478 PROTEIN"/>
    <property type="match status" value="1"/>
</dbReference>
<dbReference type="Proteomes" id="UP000434101">
    <property type="component" value="Unassembled WGS sequence"/>
</dbReference>
<comment type="caution">
    <text evidence="2">The sequence shown here is derived from an EMBL/GenBank/DDBJ whole genome shotgun (WGS) entry which is preliminary data.</text>
</comment>
<evidence type="ECO:0000313" key="3">
    <source>
        <dbReference type="Proteomes" id="UP000434101"/>
    </source>
</evidence>
<dbReference type="OrthoDB" id="86288at2157"/>
<dbReference type="PANTHER" id="PTHR35337">
    <property type="entry name" value="SLR1478 PROTEIN"/>
    <property type="match status" value="1"/>
</dbReference>
<evidence type="ECO:0000313" key="2">
    <source>
        <dbReference type="EMBL" id="MXV61680.1"/>
    </source>
</evidence>
<gene>
    <name evidence="2" type="ORF">GS429_06300</name>
</gene>
<feature type="transmembrane region" description="Helical" evidence="1">
    <location>
        <begin position="430"/>
        <end position="460"/>
    </location>
</feature>
<dbReference type="InterPro" id="IPR002798">
    <property type="entry name" value="SpoIIM-like"/>
</dbReference>
<proteinExistence type="predicted"/>
<feature type="transmembrane region" description="Helical" evidence="1">
    <location>
        <begin position="273"/>
        <end position="291"/>
    </location>
</feature>
<feature type="transmembrane region" description="Helical" evidence="1">
    <location>
        <begin position="99"/>
        <end position="124"/>
    </location>
</feature>
<evidence type="ECO:0000256" key="1">
    <source>
        <dbReference type="SAM" id="Phobius"/>
    </source>
</evidence>
<organism evidence="2 3">
    <name type="scientific">Natronorubrum halalkaliphilum</name>
    <dbReference type="NCBI Taxonomy" id="2691917"/>
    <lineage>
        <taxon>Archaea</taxon>
        <taxon>Methanobacteriati</taxon>
        <taxon>Methanobacteriota</taxon>
        <taxon>Stenosarchaea group</taxon>
        <taxon>Halobacteria</taxon>
        <taxon>Halobacteriales</taxon>
        <taxon>Natrialbaceae</taxon>
        <taxon>Natronorubrum</taxon>
    </lineage>
</organism>
<protein>
    <submittedName>
        <fullName evidence="2">Stage II sporulation protein M</fullName>
    </submittedName>
</protein>
<keyword evidence="1" id="KW-0812">Transmembrane</keyword>
<keyword evidence="1" id="KW-1133">Transmembrane helix</keyword>
<feature type="transmembrane region" description="Helical" evidence="1">
    <location>
        <begin position="247"/>
        <end position="267"/>
    </location>
</feature>
<dbReference type="RefSeq" id="WP_160063760.1">
    <property type="nucleotide sequence ID" value="NZ_WUYX01000023.1"/>
</dbReference>
<dbReference type="AlphaFoldDB" id="A0A6B0VJG0"/>
<feature type="transmembrane region" description="Helical" evidence="1">
    <location>
        <begin position="189"/>
        <end position="210"/>
    </location>
</feature>
<name>A0A6B0VJG0_9EURY</name>